<accession>A0A5J6N061</accession>
<feature type="compositionally biased region" description="Low complexity" evidence="1">
    <location>
        <begin position="68"/>
        <end position="82"/>
    </location>
</feature>
<dbReference type="Proteomes" id="UP000325797">
    <property type="component" value="Chromosome"/>
</dbReference>
<dbReference type="EMBL" id="CP042582">
    <property type="protein sequence ID" value="QEX21980.1"/>
    <property type="molecule type" value="Genomic_DNA"/>
</dbReference>
<evidence type="ECO:0000313" key="2">
    <source>
        <dbReference type="EMBL" id="QEX21980.1"/>
    </source>
</evidence>
<evidence type="ECO:0000256" key="1">
    <source>
        <dbReference type="SAM" id="MobiDB-lite"/>
    </source>
</evidence>
<organism evidence="2 3">
    <name type="scientific">Hypericibacter adhaerens</name>
    <dbReference type="NCBI Taxonomy" id="2602016"/>
    <lineage>
        <taxon>Bacteria</taxon>
        <taxon>Pseudomonadati</taxon>
        <taxon>Pseudomonadota</taxon>
        <taxon>Alphaproteobacteria</taxon>
        <taxon>Rhodospirillales</taxon>
        <taxon>Dongiaceae</taxon>
        <taxon>Hypericibacter</taxon>
    </lineage>
</organism>
<reference evidence="2 3" key="1">
    <citation type="submission" date="2019-08" db="EMBL/GenBank/DDBJ databases">
        <title>Hyperibacter terrae gen. nov., sp. nov. and Hyperibacter viscosus sp. nov., two new members in the family Rhodospirillaceae isolated from the rhizosphere of Hypericum perforatum.</title>
        <authorList>
            <person name="Noviana Z."/>
        </authorList>
    </citation>
    <scope>NUCLEOTIDE SEQUENCE [LARGE SCALE GENOMIC DNA]</scope>
    <source>
        <strain evidence="2 3">R5959</strain>
    </source>
</reference>
<protein>
    <submittedName>
        <fullName evidence="2">Uncharacterized protein</fullName>
    </submittedName>
</protein>
<feature type="compositionally biased region" description="Basic residues" evidence="1">
    <location>
        <begin position="83"/>
        <end position="94"/>
    </location>
</feature>
<evidence type="ECO:0000313" key="3">
    <source>
        <dbReference type="Proteomes" id="UP000325797"/>
    </source>
</evidence>
<feature type="compositionally biased region" description="Basic and acidic residues" evidence="1">
    <location>
        <begin position="48"/>
        <end position="58"/>
    </location>
</feature>
<sequence length="94" mass="10350">MVAKARFRGTLRTPWRRRPERRKPTPIVAEGPTGSAKDSLREGGLQPDAKDPLRHAPLKEPYGARSGAHPAPADTPAAVAQARQKRKRRSQGPR</sequence>
<gene>
    <name evidence="2" type="ORF">FRZ61_19090</name>
</gene>
<proteinExistence type="predicted"/>
<keyword evidence="3" id="KW-1185">Reference proteome</keyword>
<dbReference type="AlphaFoldDB" id="A0A5J6N061"/>
<feature type="region of interest" description="Disordered" evidence="1">
    <location>
        <begin position="1"/>
        <end position="94"/>
    </location>
</feature>
<name>A0A5J6N061_9PROT</name>
<feature type="compositionally biased region" description="Basic residues" evidence="1">
    <location>
        <begin position="1"/>
        <end position="21"/>
    </location>
</feature>
<dbReference type="KEGG" id="hadh:FRZ61_19090"/>